<evidence type="ECO:0000256" key="1">
    <source>
        <dbReference type="SAM" id="Phobius"/>
    </source>
</evidence>
<reference evidence="2 3" key="1">
    <citation type="submission" date="2022-09" db="EMBL/GenBank/DDBJ databases">
        <authorList>
            <person name="Giprobiosintez L."/>
        </authorList>
    </citation>
    <scope>NUCLEOTIDE SEQUENCE [LARGE SCALE GENOMIC DNA]</scope>
    <source>
        <strain evidence="3">VKPM-B-12549 (GBS-15)</strain>
    </source>
</reference>
<sequence>MSYKASLVKFAIKLTPKFLILWIANIILKGIAELTYFAFDIDTRKAYIAVNLAGESETIEVWLENFYIIADGTSHQFVIQQGRSNRLWLNNLLARVAGKAWKIPELPQYSAQLKLAAELLAAKG</sequence>
<gene>
    <name evidence="2" type="ORF">N4J17_06760</name>
</gene>
<dbReference type="RefSeq" id="WP_198324281.1">
    <property type="nucleotide sequence ID" value="NZ_CP104311.1"/>
</dbReference>
<keyword evidence="1" id="KW-1133">Transmembrane helix</keyword>
<proteinExistence type="predicted"/>
<dbReference type="EMBL" id="CP104311">
    <property type="protein sequence ID" value="WWF03315.1"/>
    <property type="molecule type" value="Genomic_DNA"/>
</dbReference>
<keyword evidence="1" id="KW-0472">Membrane</keyword>
<organism evidence="2 3">
    <name type="scientific">Methylococcus capsulatus</name>
    <dbReference type="NCBI Taxonomy" id="414"/>
    <lineage>
        <taxon>Bacteria</taxon>
        <taxon>Pseudomonadati</taxon>
        <taxon>Pseudomonadota</taxon>
        <taxon>Gammaproteobacteria</taxon>
        <taxon>Methylococcales</taxon>
        <taxon>Methylococcaceae</taxon>
        <taxon>Methylococcus</taxon>
    </lineage>
</organism>
<protein>
    <submittedName>
        <fullName evidence="2">Uncharacterized protein</fullName>
    </submittedName>
</protein>
<feature type="transmembrane region" description="Helical" evidence="1">
    <location>
        <begin position="20"/>
        <end position="39"/>
    </location>
</feature>
<dbReference type="Proteomes" id="UP001359308">
    <property type="component" value="Chromosome"/>
</dbReference>
<evidence type="ECO:0000313" key="2">
    <source>
        <dbReference type="EMBL" id="WWF03315.1"/>
    </source>
</evidence>
<accession>A0ABZ2F988</accession>
<keyword evidence="1" id="KW-0812">Transmembrane</keyword>
<keyword evidence="3" id="KW-1185">Reference proteome</keyword>
<name>A0ABZ2F988_METCP</name>
<evidence type="ECO:0000313" key="3">
    <source>
        <dbReference type="Proteomes" id="UP001359308"/>
    </source>
</evidence>